<dbReference type="InterPro" id="IPR020568">
    <property type="entry name" value="Ribosomal_Su5_D2-typ_SF"/>
</dbReference>
<evidence type="ECO:0000256" key="7">
    <source>
        <dbReference type="SAM" id="MobiDB-lite"/>
    </source>
</evidence>
<comment type="function">
    <text evidence="1">RNaseP catalyzes the removal of the 5'-leader sequence from pre-tRNA to produce the mature 5'-terminus. It can also cleave other RNA substrates such as 4.5S RNA. The protein component plays an auxiliary but essential role in vivo by binding to the 5'-leader sequence and broadening the substrate specificity of the ribozyme.</text>
</comment>
<dbReference type="PROSITE" id="PS00648">
    <property type="entry name" value="RIBONUCLEASE_P"/>
    <property type="match status" value="1"/>
</dbReference>
<dbReference type="InterPro" id="IPR020539">
    <property type="entry name" value="RNase_P_CS"/>
</dbReference>
<evidence type="ECO:0000256" key="2">
    <source>
        <dbReference type="ARBA" id="ARBA00022694"/>
    </source>
</evidence>
<dbReference type="SUPFAM" id="SSF54211">
    <property type="entry name" value="Ribosomal protein S5 domain 2-like"/>
    <property type="match status" value="1"/>
</dbReference>
<keyword evidence="2" id="KW-0819">tRNA processing</keyword>
<organism evidence="8 9">
    <name type="scientific">Pseudaquabacterium inlustre</name>
    <dbReference type="NCBI Taxonomy" id="2984192"/>
    <lineage>
        <taxon>Bacteria</taxon>
        <taxon>Pseudomonadati</taxon>
        <taxon>Pseudomonadota</taxon>
        <taxon>Betaproteobacteria</taxon>
        <taxon>Burkholderiales</taxon>
        <taxon>Sphaerotilaceae</taxon>
        <taxon>Pseudaquabacterium</taxon>
    </lineage>
</organism>
<evidence type="ECO:0000256" key="3">
    <source>
        <dbReference type="ARBA" id="ARBA00022722"/>
    </source>
</evidence>
<evidence type="ECO:0000256" key="4">
    <source>
        <dbReference type="ARBA" id="ARBA00022759"/>
    </source>
</evidence>
<evidence type="ECO:0000256" key="6">
    <source>
        <dbReference type="ARBA" id="ARBA00022884"/>
    </source>
</evidence>
<keyword evidence="9" id="KW-1185">Reference proteome</keyword>
<keyword evidence="6" id="KW-0694">RNA-binding</keyword>
<keyword evidence="3" id="KW-0540">Nuclease</keyword>
<keyword evidence="5" id="KW-0378">Hydrolase</keyword>
<dbReference type="InterPro" id="IPR014721">
    <property type="entry name" value="Ribsml_uS5_D2-typ_fold_subgr"/>
</dbReference>
<dbReference type="Gene3D" id="3.30.230.10">
    <property type="match status" value="1"/>
</dbReference>
<reference evidence="8 9" key="1">
    <citation type="submission" date="2024-04" db="EMBL/GenBank/DDBJ databases">
        <title>Novel species of the genus Ideonella isolated from streams.</title>
        <authorList>
            <person name="Lu H."/>
        </authorList>
    </citation>
    <scope>NUCLEOTIDE SEQUENCE [LARGE SCALE GENOMIC DNA]</scope>
    <source>
        <strain evidence="8 9">DXS22W</strain>
    </source>
</reference>
<accession>A0ABU9CMB1</accession>
<dbReference type="PANTHER" id="PTHR33992">
    <property type="entry name" value="RIBONUCLEASE P PROTEIN COMPONENT"/>
    <property type="match status" value="1"/>
</dbReference>
<dbReference type="RefSeq" id="WP_341411554.1">
    <property type="nucleotide sequence ID" value="NZ_JBBUTH010000008.1"/>
</dbReference>
<dbReference type="Pfam" id="PF00825">
    <property type="entry name" value="Ribonuclease_P"/>
    <property type="match status" value="1"/>
</dbReference>
<proteinExistence type="predicted"/>
<name>A0ABU9CMB1_9BURK</name>
<dbReference type="Proteomes" id="UP001365405">
    <property type="component" value="Unassembled WGS sequence"/>
</dbReference>
<comment type="caution">
    <text evidence="8">The sequence shown here is derived from an EMBL/GenBank/DDBJ whole genome shotgun (WGS) entry which is preliminary data.</text>
</comment>
<evidence type="ECO:0000256" key="1">
    <source>
        <dbReference type="ARBA" id="ARBA00002663"/>
    </source>
</evidence>
<dbReference type="PANTHER" id="PTHR33992:SF1">
    <property type="entry name" value="RIBONUCLEASE P PROTEIN COMPONENT"/>
    <property type="match status" value="1"/>
</dbReference>
<sequence length="168" mass="17971">MVGRIVRTADFERVLALPPRSRSAHFAAHHLPDAPSAPKKPAKASAAADLSTGDAPSCPPPVDEVPKLVLEGCWLGTVVPKRHARRAVTRNLLKRQMRAVMQDHGGSLPPGLWVLRLKAPFDRTQFRSASSEALRAAARAELALLLQRAMSPRPPGPPAGRALRAAAA</sequence>
<evidence type="ECO:0000313" key="8">
    <source>
        <dbReference type="EMBL" id="MEK8051859.1"/>
    </source>
</evidence>
<keyword evidence="4" id="KW-0255">Endonuclease</keyword>
<evidence type="ECO:0000256" key="5">
    <source>
        <dbReference type="ARBA" id="ARBA00022801"/>
    </source>
</evidence>
<protein>
    <submittedName>
        <fullName evidence="8">Ribonuclease P protein component</fullName>
    </submittedName>
</protein>
<dbReference type="InterPro" id="IPR000100">
    <property type="entry name" value="RNase_P"/>
</dbReference>
<gene>
    <name evidence="8" type="ORF">AACH10_16525</name>
</gene>
<feature type="region of interest" description="Disordered" evidence="7">
    <location>
        <begin position="30"/>
        <end position="59"/>
    </location>
</feature>
<evidence type="ECO:0000313" key="9">
    <source>
        <dbReference type="Proteomes" id="UP001365405"/>
    </source>
</evidence>
<feature type="compositionally biased region" description="Low complexity" evidence="7">
    <location>
        <begin position="34"/>
        <end position="48"/>
    </location>
</feature>
<dbReference type="EMBL" id="JBBUTH010000008">
    <property type="protein sequence ID" value="MEK8051859.1"/>
    <property type="molecule type" value="Genomic_DNA"/>
</dbReference>